<comment type="caution">
    <text evidence="2">The sequence shown here is derived from an EMBL/GenBank/DDBJ whole genome shotgun (WGS) entry which is preliminary data.</text>
</comment>
<feature type="domain" description="Fibronectin type-III" evidence="1">
    <location>
        <begin position="112"/>
        <end position="205"/>
    </location>
</feature>
<dbReference type="AlphaFoldDB" id="A0A2P4SGX9"/>
<dbReference type="InterPro" id="IPR003961">
    <property type="entry name" value="FN3_dom"/>
</dbReference>
<dbReference type="GO" id="GO:0001525">
    <property type="term" value="P:angiogenesis"/>
    <property type="evidence" value="ECO:0007669"/>
    <property type="project" value="TreeGrafter"/>
</dbReference>
<gene>
    <name evidence="2" type="ORF">CIB84_012906</name>
</gene>
<dbReference type="OrthoDB" id="10057517at2759"/>
<organism evidence="2 3">
    <name type="scientific">Bambusicola thoracicus</name>
    <name type="common">Chinese bamboo-partridge</name>
    <name type="synonym">Perdix thoracica</name>
    <dbReference type="NCBI Taxonomy" id="9083"/>
    <lineage>
        <taxon>Eukaryota</taxon>
        <taxon>Metazoa</taxon>
        <taxon>Chordata</taxon>
        <taxon>Craniata</taxon>
        <taxon>Vertebrata</taxon>
        <taxon>Euteleostomi</taxon>
        <taxon>Archelosauria</taxon>
        <taxon>Archosauria</taxon>
        <taxon>Dinosauria</taxon>
        <taxon>Saurischia</taxon>
        <taxon>Theropoda</taxon>
        <taxon>Coelurosauria</taxon>
        <taxon>Aves</taxon>
        <taxon>Neognathae</taxon>
        <taxon>Galloanserae</taxon>
        <taxon>Galliformes</taxon>
        <taxon>Phasianidae</taxon>
        <taxon>Perdicinae</taxon>
        <taxon>Bambusicola</taxon>
    </lineage>
</organism>
<protein>
    <recommendedName>
        <fullName evidence="1">Fibronectin type-III domain-containing protein</fullName>
    </recommendedName>
</protein>
<keyword evidence="3" id="KW-1185">Reference proteome</keyword>
<name>A0A2P4SGX9_BAMTH</name>
<evidence type="ECO:0000313" key="2">
    <source>
        <dbReference type="EMBL" id="POI23346.1"/>
    </source>
</evidence>
<dbReference type="PANTHER" id="PTHR46957:SF2">
    <property type="entry name" value="RECEPTOR-TYPE TYROSINE-PROTEIN PHOSPHATASE BETA"/>
    <property type="match status" value="1"/>
</dbReference>
<dbReference type="Gene3D" id="2.60.40.10">
    <property type="entry name" value="Immunoglobulins"/>
    <property type="match status" value="2"/>
</dbReference>
<dbReference type="CDD" id="cd00063">
    <property type="entry name" value="FN3"/>
    <property type="match status" value="1"/>
</dbReference>
<dbReference type="GO" id="GO:0045296">
    <property type="term" value="F:cadherin binding"/>
    <property type="evidence" value="ECO:0007669"/>
    <property type="project" value="TreeGrafter"/>
</dbReference>
<dbReference type="FunFam" id="2.60.40.10:FF:000369">
    <property type="entry name" value="Protein tyrosine phosphatase, receptor type B"/>
    <property type="match status" value="2"/>
</dbReference>
<dbReference type="InterPro" id="IPR036116">
    <property type="entry name" value="FN3_sf"/>
</dbReference>
<dbReference type="InterPro" id="IPR013783">
    <property type="entry name" value="Ig-like_fold"/>
</dbReference>
<reference evidence="2 3" key="1">
    <citation type="submission" date="2018-01" db="EMBL/GenBank/DDBJ databases">
        <title>Comparison of the Chinese Bamboo Partridge and Red Junglefowl genome sequences highlights the importance of demography in genome evolution.</title>
        <authorList>
            <person name="Tiley G.P."/>
            <person name="Kimball R.T."/>
            <person name="Braun E.L."/>
            <person name="Burleigh J.G."/>
        </authorList>
    </citation>
    <scope>NUCLEOTIDE SEQUENCE [LARGE SCALE GENOMIC DNA]</scope>
    <source>
        <strain evidence="2">RTK389</strain>
        <tissue evidence="2">Blood</tissue>
    </source>
</reference>
<sequence>MLRREFLLSETKIENGSDLYRVPQKVSELKAGGGGWLRTLRVNWLPPAGDLERYHLLLWNHSALVLNATLGKNVTEYLVRDVGLIPGRQYEVEVVVESGDLQSRASCTGRTVPAQVTSLTVASQGSTNSLFTNWTKALGDVDSYQVLLIHENVVIKNETVPSETNEYHFYPLKPGGLYSVVVTTVSGGISSRQTIAEGRTECPPVIFTVYEALLCSMG</sequence>
<dbReference type="Pfam" id="PF00041">
    <property type="entry name" value="fn3"/>
    <property type="match status" value="2"/>
</dbReference>
<dbReference type="SMART" id="SM00060">
    <property type="entry name" value="FN3"/>
    <property type="match status" value="2"/>
</dbReference>
<dbReference type="SUPFAM" id="SSF49265">
    <property type="entry name" value="Fibronectin type III"/>
    <property type="match status" value="2"/>
</dbReference>
<dbReference type="Proteomes" id="UP000237246">
    <property type="component" value="Unassembled WGS sequence"/>
</dbReference>
<dbReference type="PANTHER" id="PTHR46957">
    <property type="entry name" value="CYTOKINE RECEPTOR"/>
    <property type="match status" value="1"/>
</dbReference>
<dbReference type="GO" id="GO:0043235">
    <property type="term" value="C:receptor complex"/>
    <property type="evidence" value="ECO:0007669"/>
    <property type="project" value="TreeGrafter"/>
</dbReference>
<dbReference type="PROSITE" id="PS50853">
    <property type="entry name" value="FN3"/>
    <property type="match status" value="1"/>
</dbReference>
<accession>A0A2P4SGX9</accession>
<evidence type="ECO:0000259" key="1">
    <source>
        <dbReference type="PROSITE" id="PS50853"/>
    </source>
</evidence>
<proteinExistence type="predicted"/>
<evidence type="ECO:0000313" key="3">
    <source>
        <dbReference type="Proteomes" id="UP000237246"/>
    </source>
</evidence>
<dbReference type="InterPro" id="IPR050713">
    <property type="entry name" value="RTP_Phos/Ushers"/>
</dbReference>
<dbReference type="EMBL" id="PPHD01049799">
    <property type="protein sequence ID" value="POI23346.1"/>
    <property type="molecule type" value="Genomic_DNA"/>
</dbReference>